<feature type="compositionally biased region" description="Low complexity" evidence="1">
    <location>
        <begin position="205"/>
        <end position="228"/>
    </location>
</feature>
<dbReference type="GO" id="GO:0015979">
    <property type="term" value="P:photosynthesis"/>
    <property type="evidence" value="ECO:0007669"/>
    <property type="project" value="InterPro"/>
</dbReference>
<dbReference type="EMBL" id="VDES01000001">
    <property type="protein sequence ID" value="MBA1373017.1"/>
    <property type="molecule type" value="Genomic_DNA"/>
</dbReference>
<comment type="caution">
    <text evidence="2">The sequence shown here is derived from an EMBL/GenBank/DDBJ whole genome shotgun (WGS) entry which is preliminary data.</text>
</comment>
<sequence length="244" mass="25831">MADAPSRAHWGNAGALIGPNAVLQMAWAMEATIGAAAAREVLEVAGIDALPSGEAMICEGQALRLHQALVMLHPEAAKDIAVAAAVGTADYIIANRIPRFAGLALRWLPAPIAARLLMRAIERHAWTFVGAGAFTVTGPWHFTIDRACAGDRTAPPDTLFRWYAAVFARLYSRLVRGGSGCTGAAPDPRYPLRWHYRIAPVTADAARARAVPPERGAIRQSRAPKSAAPRPPASASPPASRVPS</sequence>
<feature type="region of interest" description="Disordered" evidence="1">
    <location>
        <begin position="205"/>
        <end position="244"/>
    </location>
</feature>
<name>A0A7V8RAS9_9SPHN</name>
<proteinExistence type="predicted"/>
<gene>
    <name evidence="2" type="primary">bchJ</name>
    <name evidence="2" type="ORF">FG486_01595</name>
</gene>
<evidence type="ECO:0000313" key="3">
    <source>
        <dbReference type="Proteomes" id="UP000589292"/>
    </source>
</evidence>
<dbReference type="Proteomes" id="UP000589292">
    <property type="component" value="Unassembled WGS sequence"/>
</dbReference>
<organism evidence="2 3">
    <name type="scientific">Sphingomonas ursincola</name>
    <dbReference type="NCBI Taxonomy" id="56361"/>
    <lineage>
        <taxon>Bacteria</taxon>
        <taxon>Pseudomonadati</taxon>
        <taxon>Pseudomonadota</taxon>
        <taxon>Alphaproteobacteria</taxon>
        <taxon>Sphingomonadales</taxon>
        <taxon>Sphingomonadaceae</taxon>
        <taxon>Sphingomonas</taxon>
    </lineage>
</organism>
<protein>
    <submittedName>
        <fullName evidence="2">Bacteriochlorophyll 4-vinyl reductase</fullName>
    </submittedName>
</protein>
<evidence type="ECO:0000256" key="1">
    <source>
        <dbReference type="SAM" id="MobiDB-lite"/>
    </source>
</evidence>
<dbReference type="AlphaFoldDB" id="A0A7V8RAS9"/>
<keyword evidence="3" id="KW-1185">Reference proteome</keyword>
<reference evidence="2 3" key="1">
    <citation type="journal article" date="1994" name="Int. J. Syst. Bacteriol.">
        <title>Phylogenetic positions of novel aerobic, bacteriochlorophyll a-containing bacteria and description of Roseococcus thiosulfatophilus gen. nov., sp. nov., Erythromicrobium ramosum gen. nov., sp. nov., and Erythrobacter litoralis sp. nov.</title>
        <authorList>
            <person name="Yurkov V."/>
            <person name="Stackebrandt E."/>
            <person name="Holmes A."/>
            <person name="Fuerst J.A."/>
            <person name="Hugenholtz P."/>
            <person name="Golecki J."/>
            <person name="Gad'on N."/>
            <person name="Gorlenko V.M."/>
            <person name="Kompantseva E.I."/>
            <person name="Drews G."/>
        </authorList>
    </citation>
    <scope>NUCLEOTIDE SEQUENCE [LARGE SCALE GENOMIC DNA]</scope>
    <source>
        <strain evidence="2 3">KR-99</strain>
    </source>
</reference>
<dbReference type="InterPro" id="IPR010249">
    <property type="entry name" value="BchJ"/>
</dbReference>
<dbReference type="GO" id="GO:0030494">
    <property type="term" value="P:bacteriochlorophyll biosynthetic process"/>
    <property type="evidence" value="ECO:0007669"/>
    <property type="project" value="InterPro"/>
</dbReference>
<dbReference type="NCBIfam" id="TIGR02019">
    <property type="entry name" value="BchJ"/>
    <property type="match status" value="1"/>
</dbReference>
<evidence type="ECO:0000313" key="2">
    <source>
        <dbReference type="EMBL" id="MBA1373017.1"/>
    </source>
</evidence>
<accession>A0A7V8RAS9</accession>